<dbReference type="OrthoDB" id="9760358at2"/>
<dbReference type="AlphaFoldDB" id="A0A1T4PBZ8"/>
<feature type="domain" description="ABC transmembrane type-1" evidence="11">
    <location>
        <begin position="16"/>
        <end position="298"/>
    </location>
</feature>
<keyword evidence="4 9" id="KW-0812">Transmembrane</keyword>
<comment type="subcellular location">
    <subcellularLocation>
        <location evidence="1">Cell membrane</location>
        <topology evidence="1">Multi-pass membrane protein</topology>
    </subcellularLocation>
</comment>
<gene>
    <name evidence="12" type="ORF">SAMN02745191_1938</name>
</gene>
<dbReference type="STRING" id="118967.SAMN02745191_1938"/>
<evidence type="ECO:0000256" key="7">
    <source>
        <dbReference type="ARBA" id="ARBA00022989"/>
    </source>
</evidence>
<dbReference type="FunFam" id="3.40.50.300:FF:000221">
    <property type="entry name" value="Multidrug ABC transporter ATP-binding protein"/>
    <property type="match status" value="1"/>
</dbReference>
<evidence type="ECO:0000256" key="8">
    <source>
        <dbReference type="ARBA" id="ARBA00023136"/>
    </source>
</evidence>
<evidence type="ECO:0000256" key="9">
    <source>
        <dbReference type="SAM" id="Phobius"/>
    </source>
</evidence>
<feature type="transmembrane region" description="Helical" evidence="9">
    <location>
        <begin position="157"/>
        <end position="174"/>
    </location>
</feature>
<dbReference type="PANTHER" id="PTHR43394">
    <property type="entry name" value="ATP-DEPENDENT PERMEASE MDL1, MITOCHONDRIAL"/>
    <property type="match status" value="1"/>
</dbReference>
<evidence type="ECO:0000259" key="10">
    <source>
        <dbReference type="PROSITE" id="PS50893"/>
    </source>
</evidence>
<keyword evidence="6 12" id="KW-0067">ATP-binding</keyword>
<feature type="transmembrane region" description="Helical" evidence="9">
    <location>
        <begin position="235"/>
        <end position="258"/>
    </location>
</feature>
<keyword evidence="13" id="KW-1185">Reference proteome</keyword>
<proteinExistence type="predicted"/>
<feature type="transmembrane region" description="Helical" evidence="9">
    <location>
        <begin position="52"/>
        <end position="85"/>
    </location>
</feature>
<dbReference type="RefSeq" id="WP_078712342.1">
    <property type="nucleotide sequence ID" value="NZ_FUWY01000006.1"/>
</dbReference>
<evidence type="ECO:0000256" key="6">
    <source>
        <dbReference type="ARBA" id="ARBA00022840"/>
    </source>
</evidence>
<dbReference type="GO" id="GO:0005524">
    <property type="term" value="F:ATP binding"/>
    <property type="evidence" value="ECO:0007669"/>
    <property type="project" value="UniProtKB-KW"/>
</dbReference>
<keyword evidence="5" id="KW-0547">Nucleotide-binding</keyword>
<dbReference type="GO" id="GO:0016887">
    <property type="term" value="F:ATP hydrolysis activity"/>
    <property type="evidence" value="ECO:0007669"/>
    <property type="project" value="InterPro"/>
</dbReference>
<dbReference type="Gene3D" id="3.40.50.300">
    <property type="entry name" value="P-loop containing nucleotide triphosphate hydrolases"/>
    <property type="match status" value="1"/>
</dbReference>
<dbReference type="SUPFAM" id="SSF90123">
    <property type="entry name" value="ABC transporter transmembrane region"/>
    <property type="match status" value="1"/>
</dbReference>
<dbReference type="InterPro" id="IPR036640">
    <property type="entry name" value="ABC1_TM_sf"/>
</dbReference>
<sequence>MKYFKQFLAINKMKVFVALLLLLGQVIGTLFVPKLVATMIDQGILKNDFNVVINIGIWMFIFALVTTLISTIGSWVTSHLAALFGKKMRTLLFKKTQELSIQQFDEIGISSLITRSTSDITNIQQMLGMLLQLVFPAPIILIVSICMTASINIPLAIIQFFFIFLLFILSIFVIKRSNRLSSQIQTKLDTINKVVRESITGVRVIRAFGCEDYEEKRSNGAFTSYASNMIQLNRLFAIFFPAVWTIMGLIMVVALALGGAFTLQGSMQIGQISAVTEYAILSIGYCIMAVSTLTTLPKAKACLKRLETVLDTKPSILSTSINQTFNSSATNAIEFNDVTFAYDGAEQPVLNHISFAMKNGETTAIIGSTGAGKSTLVDLLLRIHQQQSGSIKVHGIDIRDCLQNDLRNEFGYVPQKAFLFSGTIQENLRLGHPHASDDDLWQALEISQAKDFVLNLNDQLNSFVAQGGTNFSGGQRQRLSIARALTKNSSILLFDDCFSALDVKTDKALRKALHEKAKHKTKLIIAQRVSSIMDADQILVLDEGAIVAKGTHSELLSTCELYQSIVASQSQLKEVTS</sequence>
<dbReference type="PROSITE" id="PS00211">
    <property type="entry name" value="ABC_TRANSPORTER_1"/>
    <property type="match status" value="1"/>
</dbReference>
<dbReference type="CDD" id="cd18548">
    <property type="entry name" value="ABC_6TM_Tm287_like"/>
    <property type="match status" value="1"/>
</dbReference>
<organism evidence="12 13">
    <name type="scientific">Anaerorhabdus furcosa</name>
    <dbReference type="NCBI Taxonomy" id="118967"/>
    <lineage>
        <taxon>Bacteria</taxon>
        <taxon>Bacillati</taxon>
        <taxon>Bacillota</taxon>
        <taxon>Erysipelotrichia</taxon>
        <taxon>Erysipelotrichales</taxon>
        <taxon>Erysipelotrichaceae</taxon>
        <taxon>Anaerorhabdus</taxon>
    </lineage>
</organism>
<dbReference type="Proteomes" id="UP000243297">
    <property type="component" value="Unassembled WGS sequence"/>
</dbReference>
<evidence type="ECO:0000256" key="2">
    <source>
        <dbReference type="ARBA" id="ARBA00022448"/>
    </source>
</evidence>
<dbReference type="EMBL" id="FUWY01000006">
    <property type="protein sequence ID" value="SJZ89080.1"/>
    <property type="molecule type" value="Genomic_DNA"/>
</dbReference>
<accession>A0A1T4PBZ8</accession>
<dbReference type="InterPro" id="IPR027417">
    <property type="entry name" value="P-loop_NTPase"/>
</dbReference>
<dbReference type="InterPro" id="IPR011527">
    <property type="entry name" value="ABC1_TM_dom"/>
</dbReference>
<evidence type="ECO:0000313" key="13">
    <source>
        <dbReference type="Proteomes" id="UP000243297"/>
    </source>
</evidence>
<dbReference type="InterPro" id="IPR039421">
    <property type="entry name" value="Type_1_exporter"/>
</dbReference>
<dbReference type="InterPro" id="IPR003439">
    <property type="entry name" value="ABC_transporter-like_ATP-bd"/>
</dbReference>
<dbReference type="InterPro" id="IPR017871">
    <property type="entry name" value="ABC_transporter-like_CS"/>
</dbReference>
<reference evidence="13" key="1">
    <citation type="submission" date="2017-02" db="EMBL/GenBank/DDBJ databases">
        <authorList>
            <person name="Varghese N."/>
            <person name="Submissions S."/>
        </authorList>
    </citation>
    <scope>NUCLEOTIDE SEQUENCE [LARGE SCALE GENOMIC DNA]</scope>
    <source>
        <strain evidence="13">ATCC 25662</strain>
    </source>
</reference>
<dbReference type="PROSITE" id="PS50929">
    <property type="entry name" value="ABC_TM1F"/>
    <property type="match status" value="1"/>
</dbReference>
<keyword evidence="2" id="KW-0813">Transport</keyword>
<dbReference type="InterPro" id="IPR003593">
    <property type="entry name" value="AAA+_ATPase"/>
</dbReference>
<dbReference type="SUPFAM" id="SSF52540">
    <property type="entry name" value="P-loop containing nucleoside triphosphate hydrolases"/>
    <property type="match status" value="1"/>
</dbReference>
<dbReference type="Gene3D" id="1.20.1560.10">
    <property type="entry name" value="ABC transporter type 1, transmembrane domain"/>
    <property type="match status" value="1"/>
</dbReference>
<dbReference type="GO" id="GO:0005886">
    <property type="term" value="C:plasma membrane"/>
    <property type="evidence" value="ECO:0007669"/>
    <property type="project" value="UniProtKB-SubCell"/>
</dbReference>
<dbReference type="SMART" id="SM00382">
    <property type="entry name" value="AAA"/>
    <property type="match status" value="1"/>
</dbReference>
<keyword evidence="7 9" id="KW-1133">Transmembrane helix</keyword>
<evidence type="ECO:0000256" key="4">
    <source>
        <dbReference type="ARBA" id="ARBA00022692"/>
    </source>
</evidence>
<dbReference type="PROSITE" id="PS50893">
    <property type="entry name" value="ABC_TRANSPORTER_2"/>
    <property type="match status" value="1"/>
</dbReference>
<evidence type="ECO:0000256" key="1">
    <source>
        <dbReference type="ARBA" id="ARBA00004651"/>
    </source>
</evidence>
<keyword evidence="3" id="KW-1003">Cell membrane</keyword>
<protein>
    <submittedName>
        <fullName evidence="12">ATP-binding cassette, subfamily B</fullName>
    </submittedName>
</protein>
<evidence type="ECO:0000259" key="11">
    <source>
        <dbReference type="PROSITE" id="PS50929"/>
    </source>
</evidence>
<dbReference type="Pfam" id="PF00005">
    <property type="entry name" value="ABC_tran"/>
    <property type="match status" value="1"/>
</dbReference>
<feature type="transmembrane region" description="Helical" evidence="9">
    <location>
        <begin position="130"/>
        <end position="151"/>
    </location>
</feature>
<evidence type="ECO:0000256" key="3">
    <source>
        <dbReference type="ARBA" id="ARBA00022475"/>
    </source>
</evidence>
<keyword evidence="8 9" id="KW-0472">Membrane</keyword>
<dbReference type="PANTHER" id="PTHR43394:SF1">
    <property type="entry name" value="ATP-BINDING CASSETTE SUB-FAMILY B MEMBER 10, MITOCHONDRIAL"/>
    <property type="match status" value="1"/>
</dbReference>
<evidence type="ECO:0000256" key="5">
    <source>
        <dbReference type="ARBA" id="ARBA00022741"/>
    </source>
</evidence>
<dbReference type="GO" id="GO:0015421">
    <property type="term" value="F:ABC-type oligopeptide transporter activity"/>
    <property type="evidence" value="ECO:0007669"/>
    <property type="project" value="TreeGrafter"/>
</dbReference>
<evidence type="ECO:0000313" key="12">
    <source>
        <dbReference type="EMBL" id="SJZ89080.1"/>
    </source>
</evidence>
<feature type="transmembrane region" description="Helical" evidence="9">
    <location>
        <begin position="278"/>
        <end position="296"/>
    </location>
</feature>
<dbReference type="Pfam" id="PF00664">
    <property type="entry name" value="ABC_membrane"/>
    <property type="match status" value="1"/>
</dbReference>
<name>A0A1T4PBZ8_9FIRM</name>
<feature type="domain" description="ABC transporter" evidence="10">
    <location>
        <begin position="333"/>
        <end position="568"/>
    </location>
</feature>